<keyword evidence="4" id="KW-1185">Reference proteome</keyword>
<dbReference type="AlphaFoldDB" id="A0A4R1HY93"/>
<evidence type="ECO:0008006" key="5">
    <source>
        <dbReference type="Google" id="ProtNLM"/>
    </source>
</evidence>
<feature type="compositionally biased region" description="Low complexity" evidence="1">
    <location>
        <begin position="32"/>
        <end position="54"/>
    </location>
</feature>
<feature type="signal peptide" evidence="2">
    <location>
        <begin position="1"/>
        <end position="25"/>
    </location>
</feature>
<gene>
    <name evidence="3" type="ORF">EV378_3239</name>
</gene>
<feature type="region of interest" description="Disordered" evidence="1">
    <location>
        <begin position="228"/>
        <end position="250"/>
    </location>
</feature>
<accession>A0A4R1HY93</accession>
<feature type="region of interest" description="Disordered" evidence="1">
    <location>
        <begin position="25"/>
        <end position="61"/>
    </location>
</feature>
<name>A0A4R1HY93_PSEEN</name>
<evidence type="ECO:0000256" key="1">
    <source>
        <dbReference type="SAM" id="MobiDB-lite"/>
    </source>
</evidence>
<sequence length="275" mass="27549">MRVVAALLVAAGALAGCSTGIPATAPPPSPTAEPNAAVGTATATTSAAEAGGPALTDTNGAAVPPAVADGVRRIDAALRSGTTASVRDLYEPSPGAAGWARTASRLDDPTHRARLVTALRNPPQPRPEIAYLYSDGDHGLGITGDGKLAFVGVGQKPRPASSGAAIPAGTYLGHGRSLAIDASGRGTYTFRTYDECPPDTPGVPCEYRGPEQVARVTLQVSGSNARVLTSNDEPEVPTGSTLPIASPRPGVVTIGRGDAATTFCGDGVSDQDCGA</sequence>
<dbReference type="PROSITE" id="PS51257">
    <property type="entry name" value="PROKAR_LIPOPROTEIN"/>
    <property type="match status" value="1"/>
</dbReference>
<comment type="caution">
    <text evidence="3">The sequence shown here is derived from an EMBL/GenBank/DDBJ whole genome shotgun (WGS) entry which is preliminary data.</text>
</comment>
<evidence type="ECO:0000313" key="3">
    <source>
        <dbReference type="EMBL" id="TCK27368.1"/>
    </source>
</evidence>
<proteinExistence type="predicted"/>
<reference evidence="3 4" key="1">
    <citation type="submission" date="2019-03" db="EMBL/GenBank/DDBJ databases">
        <title>Sequencing the genomes of 1000 actinobacteria strains.</title>
        <authorList>
            <person name="Klenk H.-P."/>
        </authorList>
    </citation>
    <scope>NUCLEOTIDE SEQUENCE [LARGE SCALE GENOMIC DNA]</scope>
    <source>
        <strain evidence="3 4">DSM 44969</strain>
    </source>
</reference>
<keyword evidence="2" id="KW-0732">Signal</keyword>
<dbReference type="EMBL" id="SMFZ01000001">
    <property type="protein sequence ID" value="TCK27368.1"/>
    <property type="molecule type" value="Genomic_DNA"/>
</dbReference>
<feature type="chain" id="PRO_5020305040" description="Lipoprotein" evidence="2">
    <location>
        <begin position="26"/>
        <end position="275"/>
    </location>
</feature>
<evidence type="ECO:0000313" key="4">
    <source>
        <dbReference type="Proteomes" id="UP000295560"/>
    </source>
</evidence>
<dbReference type="Proteomes" id="UP000295560">
    <property type="component" value="Unassembled WGS sequence"/>
</dbReference>
<protein>
    <recommendedName>
        <fullName evidence="5">Lipoprotein</fullName>
    </recommendedName>
</protein>
<organism evidence="3 4">
    <name type="scientific">Pseudonocardia endophytica</name>
    <dbReference type="NCBI Taxonomy" id="401976"/>
    <lineage>
        <taxon>Bacteria</taxon>
        <taxon>Bacillati</taxon>
        <taxon>Actinomycetota</taxon>
        <taxon>Actinomycetes</taxon>
        <taxon>Pseudonocardiales</taxon>
        <taxon>Pseudonocardiaceae</taxon>
        <taxon>Pseudonocardia</taxon>
    </lineage>
</organism>
<evidence type="ECO:0000256" key="2">
    <source>
        <dbReference type="SAM" id="SignalP"/>
    </source>
</evidence>